<dbReference type="GO" id="GO:0016747">
    <property type="term" value="F:acyltransferase activity, transferring groups other than amino-acyl groups"/>
    <property type="evidence" value="ECO:0007669"/>
    <property type="project" value="InterPro"/>
</dbReference>
<gene>
    <name evidence="2" type="ORF">METZ01_LOCUS462781</name>
</gene>
<organism evidence="2">
    <name type="scientific">marine metagenome</name>
    <dbReference type="NCBI Taxonomy" id="408172"/>
    <lineage>
        <taxon>unclassified sequences</taxon>
        <taxon>metagenomes</taxon>
        <taxon>ecological metagenomes</taxon>
    </lineage>
</organism>
<dbReference type="Gene3D" id="3.40.47.10">
    <property type="match status" value="1"/>
</dbReference>
<name>A0A383AQ22_9ZZZZ</name>
<dbReference type="InterPro" id="IPR016039">
    <property type="entry name" value="Thiolase-like"/>
</dbReference>
<dbReference type="InterPro" id="IPR020616">
    <property type="entry name" value="Thiolase_N"/>
</dbReference>
<reference evidence="2" key="1">
    <citation type="submission" date="2018-05" db="EMBL/GenBank/DDBJ databases">
        <authorList>
            <person name="Lanie J.A."/>
            <person name="Ng W.-L."/>
            <person name="Kazmierczak K.M."/>
            <person name="Andrzejewski T.M."/>
            <person name="Davidsen T.M."/>
            <person name="Wayne K.J."/>
            <person name="Tettelin H."/>
            <person name="Glass J.I."/>
            <person name="Rusch D."/>
            <person name="Podicherti R."/>
            <person name="Tsui H.-C.T."/>
            <person name="Winkler M.E."/>
        </authorList>
    </citation>
    <scope>NUCLEOTIDE SEQUENCE</scope>
</reference>
<evidence type="ECO:0000259" key="1">
    <source>
        <dbReference type="Pfam" id="PF00108"/>
    </source>
</evidence>
<proteinExistence type="predicted"/>
<dbReference type="AlphaFoldDB" id="A0A383AQ22"/>
<feature type="domain" description="Thiolase N-terminal" evidence="1">
    <location>
        <begin position="16"/>
        <end position="71"/>
    </location>
</feature>
<accession>A0A383AQ22</accession>
<feature type="non-terminal residue" evidence="2">
    <location>
        <position position="74"/>
    </location>
</feature>
<dbReference type="SUPFAM" id="SSF53901">
    <property type="entry name" value="Thiolase-like"/>
    <property type="match status" value="1"/>
</dbReference>
<protein>
    <recommendedName>
        <fullName evidence="1">Thiolase N-terminal domain-containing protein</fullName>
    </recommendedName>
</protein>
<dbReference type="Pfam" id="PF00108">
    <property type="entry name" value="Thiolase_N"/>
    <property type="match status" value="1"/>
</dbReference>
<evidence type="ECO:0000313" key="2">
    <source>
        <dbReference type="EMBL" id="SVE09927.1"/>
    </source>
</evidence>
<sequence length="74" mass="7503">MMAAGRKKSGDGTCSVVVVDGLRTPFAKAGGPLAGVHASELGRIPLDEVLVRQGVPASEVDEVIFGNVAQPADS</sequence>
<dbReference type="EMBL" id="UINC01194037">
    <property type="protein sequence ID" value="SVE09927.1"/>
    <property type="molecule type" value="Genomic_DNA"/>
</dbReference>